<protein>
    <submittedName>
        <fullName evidence="3">Uncharacterized protein</fullName>
    </submittedName>
</protein>
<evidence type="ECO:0000256" key="1">
    <source>
        <dbReference type="SAM" id="MobiDB-lite"/>
    </source>
</evidence>
<dbReference type="Proteomes" id="UP000317650">
    <property type="component" value="Chromosome 6"/>
</dbReference>
<keyword evidence="4" id="KW-1185">Reference proteome</keyword>
<keyword evidence="2" id="KW-0472">Membrane</keyword>
<accession>A0A4S8IMR2</accession>
<proteinExistence type="predicted"/>
<keyword evidence="2" id="KW-1133">Transmembrane helix</keyword>
<evidence type="ECO:0000256" key="2">
    <source>
        <dbReference type="SAM" id="Phobius"/>
    </source>
</evidence>
<feature type="transmembrane region" description="Helical" evidence="2">
    <location>
        <begin position="62"/>
        <end position="83"/>
    </location>
</feature>
<dbReference type="AlphaFoldDB" id="A0A4S8IMR2"/>
<dbReference type="EMBL" id="PYDT01000009">
    <property type="protein sequence ID" value="THU49808.1"/>
    <property type="molecule type" value="Genomic_DNA"/>
</dbReference>
<feature type="region of interest" description="Disordered" evidence="1">
    <location>
        <begin position="144"/>
        <end position="168"/>
    </location>
</feature>
<evidence type="ECO:0000313" key="3">
    <source>
        <dbReference type="EMBL" id="THU49808.1"/>
    </source>
</evidence>
<gene>
    <name evidence="3" type="ORF">C4D60_Mb06t13420</name>
</gene>
<organism evidence="3 4">
    <name type="scientific">Musa balbisiana</name>
    <name type="common">Banana</name>
    <dbReference type="NCBI Taxonomy" id="52838"/>
    <lineage>
        <taxon>Eukaryota</taxon>
        <taxon>Viridiplantae</taxon>
        <taxon>Streptophyta</taxon>
        <taxon>Embryophyta</taxon>
        <taxon>Tracheophyta</taxon>
        <taxon>Spermatophyta</taxon>
        <taxon>Magnoliopsida</taxon>
        <taxon>Liliopsida</taxon>
        <taxon>Zingiberales</taxon>
        <taxon>Musaceae</taxon>
        <taxon>Musa</taxon>
    </lineage>
</organism>
<feature type="compositionally biased region" description="Low complexity" evidence="1">
    <location>
        <begin position="147"/>
        <end position="156"/>
    </location>
</feature>
<reference evidence="3 4" key="1">
    <citation type="journal article" date="2019" name="Nat. Plants">
        <title>Genome sequencing of Musa balbisiana reveals subgenome evolution and function divergence in polyploid bananas.</title>
        <authorList>
            <person name="Yao X."/>
        </authorList>
    </citation>
    <scope>NUCLEOTIDE SEQUENCE [LARGE SCALE GENOMIC DNA]</scope>
    <source>
        <strain evidence="4">cv. DH-PKW</strain>
        <tissue evidence="3">Leaves</tissue>
    </source>
</reference>
<evidence type="ECO:0000313" key="4">
    <source>
        <dbReference type="Proteomes" id="UP000317650"/>
    </source>
</evidence>
<sequence length="168" mass="18230">MKSQQPQTDTVTPRCHHLTSPVPFPFLPGYLRESQSITNTPDSMLSFLNRLLFSLLRSFDSVLLFSIISCTVFATLGVSTMSLSESSYAGSGMSLTKSNISCRYLAISSARDVGNACTPWWCLCAGELLADRVAGRPTFFHNGGEGVPESSPSSLGSHRKSSSPSRWL</sequence>
<name>A0A4S8IMR2_MUSBA</name>
<keyword evidence="2" id="KW-0812">Transmembrane</keyword>
<comment type="caution">
    <text evidence="3">The sequence shown here is derived from an EMBL/GenBank/DDBJ whole genome shotgun (WGS) entry which is preliminary data.</text>
</comment>